<dbReference type="Proteomes" id="UP000308600">
    <property type="component" value="Unassembled WGS sequence"/>
</dbReference>
<protein>
    <submittedName>
        <fullName evidence="1">Uncharacterized protein</fullName>
    </submittedName>
</protein>
<organism evidence="1 2">
    <name type="scientific">Pluteus cervinus</name>
    <dbReference type="NCBI Taxonomy" id="181527"/>
    <lineage>
        <taxon>Eukaryota</taxon>
        <taxon>Fungi</taxon>
        <taxon>Dikarya</taxon>
        <taxon>Basidiomycota</taxon>
        <taxon>Agaricomycotina</taxon>
        <taxon>Agaricomycetes</taxon>
        <taxon>Agaricomycetidae</taxon>
        <taxon>Agaricales</taxon>
        <taxon>Pluteineae</taxon>
        <taxon>Pluteaceae</taxon>
        <taxon>Pluteus</taxon>
    </lineage>
</organism>
<proteinExistence type="predicted"/>
<evidence type="ECO:0000313" key="2">
    <source>
        <dbReference type="Proteomes" id="UP000308600"/>
    </source>
</evidence>
<evidence type="ECO:0000313" key="1">
    <source>
        <dbReference type="EMBL" id="TFK63141.1"/>
    </source>
</evidence>
<sequence length="522" mass="58902">MIQLGCNELRQEIFELTSLLSKITPLLKLRDTSSSDKKTVEDLILPIAAVLNIEESPDVVVSIAGSPTDVQNLTVIIFTGEEIYESHSTPPAAVLTRRAHTLFFLLQQVSWPNNSRSRVAEAVVSAFSQDLLHKVEDKSAGDKVIIESLTNYQLGRMDELRLTEVSRAYKSFFVDLSEPHMRHLARHILTPLGMQVSKNADINKDTIEYWIRGLGTGIRVLEESLRKNDAEKATECLNLLIGYTTLFNDRSFIIWFSSSSVLDFARGRPSYVFRGPSYWRSLEQPDTCNFLWSIAAVSLMEGSVKNAFLSFGRYITSLVAWMSSLNTLISSSQRVLPQCRSLNWKILHIPLCPQPPHQLSTKQSTDTSAQRTYRDLLRTFVPLKTEYNWASQDLKKCLDMSIGDVNDDSVRVHCEAELMGLAVASESDSRQDYDTRKIVKNMSGQLGVARKPCYGCFVLQGAIHEISGTSFDLPACTGQVNPWVAPPSLDIALLRKLVTHYRDKAERLILKIRREGRDLRKR</sequence>
<keyword evidence="2" id="KW-1185">Reference proteome</keyword>
<name>A0ACD3ABU7_9AGAR</name>
<accession>A0ACD3ABU7</accession>
<dbReference type="EMBL" id="ML208538">
    <property type="protein sequence ID" value="TFK63141.1"/>
    <property type="molecule type" value="Genomic_DNA"/>
</dbReference>
<reference evidence="1 2" key="1">
    <citation type="journal article" date="2019" name="Nat. Ecol. Evol.">
        <title>Megaphylogeny resolves global patterns of mushroom evolution.</title>
        <authorList>
            <person name="Varga T."/>
            <person name="Krizsan K."/>
            <person name="Foldi C."/>
            <person name="Dima B."/>
            <person name="Sanchez-Garcia M."/>
            <person name="Sanchez-Ramirez S."/>
            <person name="Szollosi G.J."/>
            <person name="Szarkandi J.G."/>
            <person name="Papp V."/>
            <person name="Albert L."/>
            <person name="Andreopoulos W."/>
            <person name="Angelini C."/>
            <person name="Antonin V."/>
            <person name="Barry K.W."/>
            <person name="Bougher N.L."/>
            <person name="Buchanan P."/>
            <person name="Buyck B."/>
            <person name="Bense V."/>
            <person name="Catcheside P."/>
            <person name="Chovatia M."/>
            <person name="Cooper J."/>
            <person name="Damon W."/>
            <person name="Desjardin D."/>
            <person name="Finy P."/>
            <person name="Geml J."/>
            <person name="Haridas S."/>
            <person name="Hughes K."/>
            <person name="Justo A."/>
            <person name="Karasinski D."/>
            <person name="Kautmanova I."/>
            <person name="Kiss B."/>
            <person name="Kocsube S."/>
            <person name="Kotiranta H."/>
            <person name="LaButti K.M."/>
            <person name="Lechner B.E."/>
            <person name="Liimatainen K."/>
            <person name="Lipzen A."/>
            <person name="Lukacs Z."/>
            <person name="Mihaltcheva S."/>
            <person name="Morgado L.N."/>
            <person name="Niskanen T."/>
            <person name="Noordeloos M.E."/>
            <person name="Ohm R.A."/>
            <person name="Ortiz-Santana B."/>
            <person name="Ovrebo C."/>
            <person name="Racz N."/>
            <person name="Riley R."/>
            <person name="Savchenko A."/>
            <person name="Shiryaev A."/>
            <person name="Soop K."/>
            <person name="Spirin V."/>
            <person name="Szebenyi C."/>
            <person name="Tomsovsky M."/>
            <person name="Tulloss R.E."/>
            <person name="Uehling J."/>
            <person name="Grigoriev I.V."/>
            <person name="Vagvolgyi C."/>
            <person name="Papp T."/>
            <person name="Martin F.M."/>
            <person name="Miettinen O."/>
            <person name="Hibbett D.S."/>
            <person name="Nagy L.G."/>
        </authorList>
    </citation>
    <scope>NUCLEOTIDE SEQUENCE [LARGE SCALE GENOMIC DNA]</scope>
    <source>
        <strain evidence="1 2">NL-1719</strain>
    </source>
</reference>
<gene>
    <name evidence="1" type="ORF">BDN72DRAFT_847988</name>
</gene>